<name>A0A8S5RFM7_9VIRU</name>
<evidence type="ECO:0000313" key="1">
    <source>
        <dbReference type="EMBL" id="DAE29788.1"/>
    </source>
</evidence>
<accession>A0A8S5RFM7</accession>
<reference evidence="1" key="1">
    <citation type="journal article" date="2021" name="Proc. Natl. Acad. Sci. U.S.A.">
        <title>A Catalog of Tens of Thousands of Viruses from Human Metagenomes Reveals Hidden Associations with Chronic Diseases.</title>
        <authorList>
            <person name="Tisza M.J."/>
            <person name="Buck C.B."/>
        </authorList>
    </citation>
    <scope>NUCLEOTIDE SEQUENCE</scope>
    <source>
        <strain evidence="1">CtL1g6</strain>
    </source>
</reference>
<sequence length="358" mass="42500">MAKFYYNRLRQVILPRDADVNMIIGARGLGKTYGVRKYFIEDYIRNGYCFVEVARYREECDDVARNYFDRIVNDDIFHDWLFRTTTKTAEIARKPQDEKSKPEWKICGYFIPLSLQQQKKKSTYVNVRNICMDEIIIDNNDIHHHYLRNEFNQLANLVDTVTRERGDTDNQGLRKPRLFLLGNACDARNPYFQRYDVPLEPEYGLHWLDGKTCLFDYVEDSEYAKSKTTNTVAGRMLKDDAGVSADNRFMSHSDDFIMRPHVSHSRFAYLFRWLKHDYAVYLDMECGYVFISTRFDHSRNVQRFALTRDDNKLNYLTANIAKEFIRNLIDYHSLGLLRYDKVETQLEISDMLRNFGVK</sequence>
<protein>
    <submittedName>
        <fullName evidence="1">DNA encapsidation protein</fullName>
    </submittedName>
</protein>
<dbReference type="EMBL" id="BK059099">
    <property type="protein sequence ID" value="DAE29788.1"/>
    <property type="molecule type" value="Genomic_DNA"/>
</dbReference>
<organism evidence="1">
    <name type="scientific">virus sp. ctL1g6</name>
    <dbReference type="NCBI Taxonomy" id="2827988"/>
    <lineage>
        <taxon>Viruses</taxon>
    </lineage>
</organism>
<dbReference type="InterPro" id="IPR008784">
    <property type="entry name" value="Podovirus_Gp16"/>
</dbReference>
<proteinExistence type="predicted"/>
<dbReference type="Pfam" id="PF05894">
    <property type="entry name" value="Podovirus_Gp16"/>
    <property type="match status" value="1"/>
</dbReference>